<protein>
    <submittedName>
        <fullName evidence="2">Uncharacterized protein</fullName>
    </submittedName>
</protein>
<feature type="region of interest" description="Disordered" evidence="1">
    <location>
        <begin position="1"/>
        <end position="36"/>
    </location>
</feature>
<organism evidence="2 3">
    <name type="scientific">Paraphaeosphaeria minitans</name>
    <dbReference type="NCBI Taxonomy" id="565426"/>
    <lineage>
        <taxon>Eukaryota</taxon>
        <taxon>Fungi</taxon>
        <taxon>Dikarya</taxon>
        <taxon>Ascomycota</taxon>
        <taxon>Pezizomycotina</taxon>
        <taxon>Dothideomycetes</taxon>
        <taxon>Pleosporomycetidae</taxon>
        <taxon>Pleosporales</taxon>
        <taxon>Massarineae</taxon>
        <taxon>Didymosphaeriaceae</taxon>
        <taxon>Paraphaeosphaeria</taxon>
    </lineage>
</organism>
<evidence type="ECO:0000313" key="2">
    <source>
        <dbReference type="EMBL" id="KAF9736595.1"/>
    </source>
</evidence>
<evidence type="ECO:0000313" key="3">
    <source>
        <dbReference type="Proteomes" id="UP000756921"/>
    </source>
</evidence>
<comment type="caution">
    <text evidence="2">The sequence shown here is derived from an EMBL/GenBank/DDBJ whole genome shotgun (WGS) entry which is preliminary data.</text>
</comment>
<keyword evidence="3" id="KW-1185">Reference proteome</keyword>
<feature type="compositionally biased region" description="Basic and acidic residues" evidence="1">
    <location>
        <begin position="25"/>
        <end position="36"/>
    </location>
</feature>
<proteinExistence type="predicted"/>
<name>A0A9P6GLK8_9PLEO</name>
<dbReference type="EMBL" id="WJXW01000004">
    <property type="protein sequence ID" value="KAF9736595.1"/>
    <property type="molecule type" value="Genomic_DNA"/>
</dbReference>
<gene>
    <name evidence="2" type="ORF">PMIN01_04374</name>
</gene>
<feature type="region of interest" description="Disordered" evidence="1">
    <location>
        <begin position="115"/>
        <end position="137"/>
    </location>
</feature>
<evidence type="ECO:0000256" key="1">
    <source>
        <dbReference type="SAM" id="MobiDB-lite"/>
    </source>
</evidence>
<dbReference type="Proteomes" id="UP000756921">
    <property type="component" value="Unassembled WGS sequence"/>
</dbReference>
<sequence>MSRTTTAHNCHYESSRRFPSPSQADDARERSTSPRILDVDLRTPRITGSVWGSLFEMSRPSLSYAIWLSAKMWSPNLASSSPDMKCDLPSLAGQIGTGAQRGSVRCLRQPGISTRADADADAHTRTRTRTRTRGSSIATATASVAGVASDAIPEAQMNEVVYLP</sequence>
<accession>A0A9P6GLK8</accession>
<dbReference type="AlphaFoldDB" id="A0A9P6GLK8"/>
<reference evidence="2" key="1">
    <citation type="journal article" date="2020" name="Mol. Plant Microbe Interact.">
        <title>Genome Sequence of the Biocontrol Agent Coniothyrium minitans strain Conio (IMI 134523).</title>
        <authorList>
            <person name="Patel D."/>
            <person name="Shittu T.A."/>
            <person name="Baroncelli R."/>
            <person name="Muthumeenakshi S."/>
            <person name="Osborne T.H."/>
            <person name="Janganan T.K."/>
            <person name="Sreenivasaprasad S."/>
        </authorList>
    </citation>
    <scope>NUCLEOTIDE SEQUENCE</scope>
    <source>
        <strain evidence="2">Conio</strain>
    </source>
</reference>